<dbReference type="SUPFAM" id="SSF48498">
    <property type="entry name" value="Tetracyclin repressor-like, C-terminal domain"/>
    <property type="match status" value="1"/>
</dbReference>
<evidence type="ECO:0000313" key="7">
    <source>
        <dbReference type="Proteomes" id="UP000589738"/>
    </source>
</evidence>
<feature type="domain" description="HTH tetR-type" evidence="5">
    <location>
        <begin position="1"/>
        <end position="61"/>
    </location>
</feature>
<proteinExistence type="predicted"/>
<dbReference type="SUPFAM" id="SSF46689">
    <property type="entry name" value="Homeodomain-like"/>
    <property type="match status" value="1"/>
</dbReference>
<evidence type="ECO:0000256" key="1">
    <source>
        <dbReference type="ARBA" id="ARBA00023015"/>
    </source>
</evidence>
<dbReference type="InterPro" id="IPR009057">
    <property type="entry name" value="Homeodomain-like_sf"/>
</dbReference>
<name>A0A841N5F7_9FLAO</name>
<dbReference type="PROSITE" id="PS50977">
    <property type="entry name" value="HTH_TETR_2"/>
    <property type="match status" value="1"/>
</dbReference>
<organism evidence="6 7">
    <name type="scientific">Chryseobacterium shigense</name>
    <dbReference type="NCBI Taxonomy" id="297244"/>
    <lineage>
        <taxon>Bacteria</taxon>
        <taxon>Pseudomonadati</taxon>
        <taxon>Bacteroidota</taxon>
        <taxon>Flavobacteriia</taxon>
        <taxon>Flavobacteriales</taxon>
        <taxon>Weeksellaceae</taxon>
        <taxon>Chryseobacterium group</taxon>
        <taxon>Chryseobacterium</taxon>
    </lineage>
</organism>
<dbReference type="InterPro" id="IPR001647">
    <property type="entry name" value="HTH_TetR"/>
</dbReference>
<reference evidence="6 7" key="1">
    <citation type="submission" date="2020-08" db="EMBL/GenBank/DDBJ databases">
        <title>Functional genomics of gut bacteria from endangered species of beetles.</title>
        <authorList>
            <person name="Carlos-Shanley C."/>
        </authorList>
    </citation>
    <scope>NUCLEOTIDE SEQUENCE [LARGE SCALE GENOMIC DNA]</scope>
    <source>
        <strain evidence="6 7">S00136</strain>
    </source>
</reference>
<evidence type="ECO:0000256" key="4">
    <source>
        <dbReference type="PROSITE-ProRule" id="PRU00335"/>
    </source>
</evidence>
<dbReference type="RefSeq" id="WP_184159771.1">
    <property type="nucleotide sequence ID" value="NZ_JACHLC010000001.1"/>
</dbReference>
<comment type="caution">
    <text evidence="6">The sequence shown here is derived from an EMBL/GenBank/DDBJ whole genome shotgun (WGS) entry which is preliminary data.</text>
</comment>
<sequence length="185" mass="21212">METKDKIIEIGNKLLVEKGYNAFSYADIAKSINIKTSSIHYHFPSKIDLCLAIIEMHQQRILNLKYSQNELSATKKLQGLFNYYLFLIDKQQICLTGTLASDYNSLDEKITEKLKGFNEIILLHTTAILESGIDKKEFRSIKNCRLKALEILSVLVGLAQIGRLYTKDEIQILMDEIINNLKPEK</sequence>
<keyword evidence="1" id="KW-0805">Transcription regulation</keyword>
<feature type="DNA-binding region" description="H-T-H motif" evidence="4">
    <location>
        <begin position="24"/>
        <end position="43"/>
    </location>
</feature>
<dbReference type="GO" id="GO:0003677">
    <property type="term" value="F:DNA binding"/>
    <property type="evidence" value="ECO:0007669"/>
    <property type="project" value="UniProtKB-UniRule"/>
</dbReference>
<evidence type="ECO:0000256" key="2">
    <source>
        <dbReference type="ARBA" id="ARBA00023125"/>
    </source>
</evidence>
<accession>A0A841N5F7</accession>
<dbReference type="PRINTS" id="PR00455">
    <property type="entry name" value="HTHTETR"/>
</dbReference>
<gene>
    <name evidence="6" type="ORF">HNP36_001014</name>
</gene>
<evidence type="ECO:0000259" key="5">
    <source>
        <dbReference type="PROSITE" id="PS50977"/>
    </source>
</evidence>
<dbReference type="PANTHER" id="PTHR47506:SF1">
    <property type="entry name" value="HTH-TYPE TRANSCRIPTIONAL REGULATOR YJDC"/>
    <property type="match status" value="1"/>
</dbReference>
<keyword evidence="7" id="KW-1185">Reference proteome</keyword>
<dbReference type="AlphaFoldDB" id="A0A841N5F7"/>
<evidence type="ECO:0000313" key="6">
    <source>
        <dbReference type="EMBL" id="MBB6369961.1"/>
    </source>
</evidence>
<dbReference type="Pfam" id="PF00440">
    <property type="entry name" value="TetR_N"/>
    <property type="match status" value="1"/>
</dbReference>
<keyword evidence="2 4" id="KW-0238">DNA-binding</keyword>
<dbReference type="EMBL" id="JACHLC010000001">
    <property type="protein sequence ID" value="MBB6369961.1"/>
    <property type="molecule type" value="Genomic_DNA"/>
</dbReference>
<keyword evidence="3" id="KW-0804">Transcription</keyword>
<protein>
    <submittedName>
        <fullName evidence="6">AcrR family transcriptional regulator</fullName>
    </submittedName>
</protein>
<dbReference type="InterPro" id="IPR036271">
    <property type="entry name" value="Tet_transcr_reg_TetR-rel_C_sf"/>
</dbReference>
<evidence type="ECO:0000256" key="3">
    <source>
        <dbReference type="ARBA" id="ARBA00023163"/>
    </source>
</evidence>
<dbReference type="Proteomes" id="UP000589738">
    <property type="component" value="Unassembled WGS sequence"/>
</dbReference>
<dbReference type="PANTHER" id="PTHR47506">
    <property type="entry name" value="TRANSCRIPTIONAL REGULATORY PROTEIN"/>
    <property type="match status" value="1"/>
</dbReference>
<dbReference type="Gene3D" id="1.10.357.10">
    <property type="entry name" value="Tetracycline Repressor, domain 2"/>
    <property type="match status" value="1"/>
</dbReference>